<dbReference type="InterPro" id="IPR051406">
    <property type="entry name" value="PLD_domain"/>
</dbReference>
<evidence type="ECO:0000256" key="4">
    <source>
        <dbReference type="ARBA" id="ARBA00022801"/>
    </source>
</evidence>
<reference evidence="9 10" key="1">
    <citation type="submission" date="2018-04" db="EMBL/GenBank/DDBJ databases">
        <title>Cupriavidus necator CR12 genome sequencing and assembly.</title>
        <authorList>
            <person name="Ben Fekih I."/>
            <person name="Mazhar H.S."/>
            <person name="Bello S.K."/>
            <person name="Rensing C."/>
        </authorList>
    </citation>
    <scope>NUCLEOTIDE SEQUENCE [LARGE SCALE GENOMIC DNA]</scope>
    <source>
        <strain evidence="9 10">CR12</strain>
    </source>
</reference>
<evidence type="ECO:0000256" key="7">
    <source>
        <dbReference type="SAM" id="MobiDB-lite"/>
    </source>
</evidence>
<dbReference type="SUPFAM" id="SSF56024">
    <property type="entry name" value="Phospholipase D/nuclease"/>
    <property type="match status" value="2"/>
</dbReference>
<dbReference type="Gene3D" id="3.30.870.10">
    <property type="entry name" value="Endonuclease Chain A"/>
    <property type="match status" value="2"/>
</dbReference>
<organism evidence="9 10">
    <name type="scientific">Cupriavidus necator</name>
    <name type="common">Alcaligenes eutrophus</name>
    <name type="synonym">Ralstonia eutropha</name>
    <dbReference type="NCBI Taxonomy" id="106590"/>
    <lineage>
        <taxon>Bacteria</taxon>
        <taxon>Pseudomonadati</taxon>
        <taxon>Pseudomonadota</taxon>
        <taxon>Betaproteobacteria</taxon>
        <taxon>Burkholderiales</taxon>
        <taxon>Burkholderiaceae</taxon>
        <taxon>Cupriavidus</taxon>
    </lineage>
</organism>
<comment type="similarity">
    <text evidence="2">Belongs to the phospholipase D family.</text>
</comment>
<keyword evidence="6" id="KW-0443">Lipid metabolism</keyword>
<dbReference type="GO" id="GO:0016891">
    <property type="term" value="F:RNA endonuclease activity producing 5'-phosphomonoesters, hydrolytic mechanism"/>
    <property type="evidence" value="ECO:0007669"/>
    <property type="project" value="TreeGrafter"/>
</dbReference>
<dbReference type="InterPro" id="IPR001736">
    <property type="entry name" value="PLipase_D/transphosphatidylase"/>
</dbReference>
<dbReference type="PROSITE" id="PS50035">
    <property type="entry name" value="PLD"/>
    <property type="match status" value="1"/>
</dbReference>
<dbReference type="EMBL" id="QDHA01000001">
    <property type="protein sequence ID" value="RCJ10463.1"/>
    <property type="molecule type" value="Genomic_DNA"/>
</dbReference>
<dbReference type="InterPro" id="IPR025202">
    <property type="entry name" value="PLD-like_dom"/>
</dbReference>
<dbReference type="PANTHER" id="PTHR43856:SF1">
    <property type="entry name" value="MITOCHONDRIAL CARDIOLIPIN HYDROLASE"/>
    <property type="match status" value="1"/>
</dbReference>
<evidence type="ECO:0000256" key="6">
    <source>
        <dbReference type="ARBA" id="ARBA00023098"/>
    </source>
</evidence>
<evidence type="ECO:0000256" key="1">
    <source>
        <dbReference type="ARBA" id="ARBA00000798"/>
    </source>
</evidence>
<dbReference type="Pfam" id="PF13091">
    <property type="entry name" value="PLDc_2"/>
    <property type="match status" value="2"/>
</dbReference>
<evidence type="ECO:0000256" key="5">
    <source>
        <dbReference type="ARBA" id="ARBA00022963"/>
    </source>
</evidence>
<sequence>MRAYETNGDLEVRAVSGTRVVLLAWNIAEEAREGLRGFAIKRRLAGDTGPGQWLTGLKYFSSLVPAPVKGKLYESRKHPFQTFLWSEYTLDPETSHQFAIVALYGSVDSMEERYAVQIDIQTEKEDDGKHGVWFNRGVIASHAFASQFQNKPVTDAMFTQLDARGELVDSEVRWLSRGLAEACLSFIRETKKGEALRVCAYEFTYGPVLDALASAIARGVDVRIVYHDSKDPKDKNVRAIQDAGLPKEVKVDGESVQILFPRTRTNIPHNKFIVRLSKDVPRTVWTGSTNFTATGIFGQTNVGHLLRDKTVAATYLKYWEELSSDPTLKNAVAAAVKLTPNPPNAPFKASTTPFFSPRVAQNMLDWYSQRLDDAASLALITLPFDVAPEILKGLASADTSLRMAILENPPTKEVLSAEKKSGGRLAFSNGAILGKTFVKRKTSFGGATQTKIQSPLDQWFLEEELARPINSGHVFFVHSKFLLIDPLSEDPLVCTGSANFSKNSLVANDENMLLIRGDKRVADIYLTEFDRIFRHFYARDGINAMAKKGSKKNPLELDESSDWMKPYFKAGTFKNNRRAMFFPDSATKVTPWSKAAAKDADPFEDEAQRAKENRAKKAKKSDDE</sequence>
<dbReference type="RefSeq" id="WP_114130200.1">
    <property type="nucleotide sequence ID" value="NZ_CP068436.1"/>
</dbReference>
<dbReference type="PANTHER" id="PTHR43856">
    <property type="entry name" value="CARDIOLIPIN HYDROLASE"/>
    <property type="match status" value="1"/>
</dbReference>
<dbReference type="Proteomes" id="UP000253501">
    <property type="component" value="Unassembled WGS sequence"/>
</dbReference>
<feature type="compositionally biased region" description="Basic and acidic residues" evidence="7">
    <location>
        <begin position="596"/>
        <end position="624"/>
    </location>
</feature>
<evidence type="ECO:0000256" key="2">
    <source>
        <dbReference type="ARBA" id="ARBA00008664"/>
    </source>
</evidence>
<feature type="region of interest" description="Disordered" evidence="7">
    <location>
        <begin position="591"/>
        <end position="624"/>
    </location>
</feature>
<dbReference type="GO" id="GO:0006793">
    <property type="term" value="P:phosphorus metabolic process"/>
    <property type="evidence" value="ECO:0007669"/>
    <property type="project" value="UniProtKB-ARBA"/>
</dbReference>
<evidence type="ECO:0000259" key="8">
    <source>
        <dbReference type="PROSITE" id="PS50035"/>
    </source>
</evidence>
<gene>
    <name evidence="9" type="ORF">DDK22_00420</name>
</gene>
<protein>
    <recommendedName>
        <fullName evidence="3">phospholipase D</fullName>
        <ecNumber evidence="3">3.1.4.4</ecNumber>
    </recommendedName>
</protein>
<dbReference type="CDD" id="cd09172">
    <property type="entry name" value="PLDc_Nuc_like_unchar1_1"/>
    <property type="match status" value="1"/>
</dbReference>
<comment type="catalytic activity">
    <reaction evidence="1">
        <text>a 1,2-diacyl-sn-glycero-3-phosphocholine + H2O = a 1,2-diacyl-sn-glycero-3-phosphate + choline + H(+)</text>
        <dbReference type="Rhea" id="RHEA:14445"/>
        <dbReference type="ChEBI" id="CHEBI:15354"/>
        <dbReference type="ChEBI" id="CHEBI:15377"/>
        <dbReference type="ChEBI" id="CHEBI:15378"/>
        <dbReference type="ChEBI" id="CHEBI:57643"/>
        <dbReference type="ChEBI" id="CHEBI:58608"/>
        <dbReference type="EC" id="3.1.4.4"/>
    </reaction>
</comment>
<dbReference type="AlphaFoldDB" id="A0A367PS71"/>
<dbReference type="GO" id="GO:0016042">
    <property type="term" value="P:lipid catabolic process"/>
    <property type="evidence" value="ECO:0007669"/>
    <property type="project" value="UniProtKB-KW"/>
</dbReference>
<name>A0A367PS71_CUPNE</name>
<accession>A0A367PS71</accession>
<proteinExistence type="inferred from homology"/>
<evidence type="ECO:0000256" key="3">
    <source>
        <dbReference type="ARBA" id="ARBA00012027"/>
    </source>
</evidence>
<feature type="domain" description="PLD phosphodiesterase" evidence="8">
    <location>
        <begin position="473"/>
        <end position="504"/>
    </location>
</feature>
<keyword evidence="5" id="KW-0442">Lipid degradation</keyword>
<evidence type="ECO:0000313" key="10">
    <source>
        <dbReference type="Proteomes" id="UP000253501"/>
    </source>
</evidence>
<keyword evidence="4" id="KW-0378">Hydrolase</keyword>
<dbReference type="GO" id="GO:0004630">
    <property type="term" value="F:phospholipase D activity"/>
    <property type="evidence" value="ECO:0007669"/>
    <property type="project" value="UniProtKB-EC"/>
</dbReference>
<dbReference type="EC" id="3.1.4.4" evidence="3"/>
<comment type="caution">
    <text evidence="9">The sequence shown here is derived from an EMBL/GenBank/DDBJ whole genome shotgun (WGS) entry which is preliminary data.</text>
</comment>
<evidence type="ECO:0000313" key="9">
    <source>
        <dbReference type="EMBL" id="RCJ10463.1"/>
    </source>
</evidence>